<evidence type="ECO:0000259" key="1">
    <source>
        <dbReference type="PROSITE" id="PS50943"/>
    </source>
</evidence>
<name>A0A2P1PQV0_9GAMM</name>
<reference evidence="2 3" key="2">
    <citation type="submission" date="2018-03" db="EMBL/GenBank/DDBJ databases">
        <authorList>
            <person name="Keele B.F."/>
        </authorList>
    </citation>
    <scope>NUCLEOTIDE SEQUENCE [LARGE SCALE GENOMIC DNA]</scope>
    <source>
        <strain evidence="2 3">D13</strain>
    </source>
</reference>
<dbReference type="AlphaFoldDB" id="A0A2P1PQV0"/>
<protein>
    <submittedName>
        <fullName evidence="2">Transcriptional regulator</fullName>
    </submittedName>
</protein>
<dbReference type="CDD" id="cd00093">
    <property type="entry name" value="HTH_XRE"/>
    <property type="match status" value="1"/>
</dbReference>
<accession>A0A2P1PQV0</accession>
<sequence length="84" mass="9711">MPKSIHRQEAQILVALIREYRIAAGLKQTELSERLGRTQSFISDVERGQRRLDLVQLRDLVTILGRTLPRFVQEFERRIAGLGP</sequence>
<dbReference type="EMBL" id="CP027860">
    <property type="protein sequence ID" value="AVP97201.1"/>
    <property type="molecule type" value="Genomic_DNA"/>
</dbReference>
<dbReference type="RefSeq" id="WP_106891125.1">
    <property type="nucleotide sequence ID" value="NZ_CP027860.1"/>
</dbReference>
<proteinExistence type="predicted"/>
<dbReference type="SUPFAM" id="SSF47413">
    <property type="entry name" value="lambda repressor-like DNA-binding domains"/>
    <property type="match status" value="1"/>
</dbReference>
<organism evidence="2 3">
    <name type="scientific">Ahniella affigens</name>
    <dbReference type="NCBI Taxonomy" id="2021234"/>
    <lineage>
        <taxon>Bacteria</taxon>
        <taxon>Pseudomonadati</taxon>
        <taxon>Pseudomonadota</taxon>
        <taxon>Gammaproteobacteria</taxon>
        <taxon>Lysobacterales</taxon>
        <taxon>Rhodanobacteraceae</taxon>
        <taxon>Ahniella</taxon>
    </lineage>
</organism>
<dbReference type="KEGG" id="xba:C7S18_08330"/>
<feature type="domain" description="HTH cro/C1-type" evidence="1">
    <location>
        <begin position="17"/>
        <end position="71"/>
    </location>
</feature>
<dbReference type="Pfam" id="PF13560">
    <property type="entry name" value="HTH_31"/>
    <property type="match status" value="1"/>
</dbReference>
<dbReference type="Gene3D" id="1.10.260.40">
    <property type="entry name" value="lambda repressor-like DNA-binding domains"/>
    <property type="match status" value="1"/>
</dbReference>
<dbReference type="GO" id="GO:0003677">
    <property type="term" value="F:DNA binding"/>
    <property type="evidence" value="ECO:0007669"/>
    <property type="project" value="InterPro"/>
</dbReference>
<dbReference type="InterPro" id="IPR010982">
    <property type="entry name" value="Lambda_DNA-bd_dom_sf"/>
</dbReference>
<dbReference type="OrthoDB" id="9803379at2"/>
<dbReference type="InterPro" id="IPR001387">
    <property type="entry name" value="Cro/C1-type_HTH"/>
</dbReference>
<dbReference type="Proteomes" id="UP000241074">
    <property type="component" value="Chromosome"/>
</dbReference>
<reference evidence="2 3" key="1">
    <citation type="submission" date="2018-03" db="EMBL/GenBank/DDBJ databases">
        <title>Ahniella affigens gen. nov., sp. nov., a gammaproteobacterium isolated from sandy soil near a stream.</title>
        <authorList>
            <person name="Ko Y."/>
            <person name="Kim J.-H."/>
        </authorList>
    </citation>
    <scope>NUCLEOTIDE SEQUENCE [LARGE SCALE GENOMIC DNA]</scope>
    <source>
        <strain evidence="2 3">D13</strain>
    </source>
</reference>
<dbReference type="PROSITE" id="PS50943">
    <property type="entry name" value="HTH_CROC1"/>
    <property type="match status" value="1"/>
</dbReference>
<keyword evidence="3" id="KW-1185">Reference proteome</keyword>
<evidence type="ECO:0000313" key="2">
    <source>
        <dbReference type="EMBL" id="AVP97201.1"/>
    </source>
</evidence>
<evidence type="ECO:0000313" key="3">
    <source>
        <dbReference type="Proteomes" id="UP000241074"/>
    </source>
</evidence>
<dbReference type="SMART" id="SM00530">
    <property type="entry name" value="HTH_XRE"/>
    <property type="match status" value="1"/>
</dbReference>
<gene>
    <name evidence="2" type="ORF">C7S18_08330</name>
</gene>